<reference evidence="2 3" key="1">
    <citation type="submission" date="2015-08" db="EMBL/GenBank/DDBJ databases">
        <title>Next Generation Sequencing and Analysis of the Genome of Puccinia sorghi L Schw, the Causal Agent of Maize Common Rust.</title>
        <authorList>
            <person name="Rochi L."/>
            <person name="Burguener G."/>
            <person name="Darino M."/>
            <person name="Turjanski A."/>
            <person name="Kreff E."/>
            <person name="Dieguez M.J."/>
            <person name="Sacco F."/>
        </authorList>
    </citation>
    <scope>NUCLEOTIDE SEQUENCE [LARGE SCALE GENOMIC DNA]</scope>
    <source>
        <strain evidence="2 3">RO10H11247</strain>
    </source>
</reference>
<name>A0A0L6UT27_9BASI</name>
<evidence type="ECO:0000256" key="1">
    <source>
        <dbReference type="SAM" id="MobiDB-lite"/>
    </source>
</evidence>
<organism evidence="2 3">
    <name type="scientific">Puccinia sorghi</name>
    <dbReference type="NCBI Taxonomy" id="27349"/>
    <lineage>
        <taxon>Eukaryota</taxon>
        <taxon>Fungi</taxon>
        <taxon>Dikarya</taxon>
        <taxon>Basidiomycota</taxon>
        <taxon>Pucciniomycotina</taxon>
        <taxon>Pucciniomycetes</taxon>
        <taxon>Pucciniales</taxon>
        <taxon>Pucciniaceae</taxon>
        <taxon>Puccinia</taxon>
    </lineage>
</organism>
<dbReference type="AlphaFoldDB" id="A0A0L6UT27"/>
<evidence type="ECO:0000313" key="2">
    <source>
        <dbReference type="EMBL" id="KNZ51362.1"/>
    </source>
</evidence>
<gene>
    <name evidence="2" type="ORF">VP01_3985g1</name>
</gene>
<protein>
    <submittedName>
        <fullName evidence="2">Uncharacterized protein</fullName>
    </submittedName>
</protein>
<dbReference type="EMBL" id="LAVV01009040">
    <property type="protein sequence ID" value="KNZ51362.1"/>
    <property type="molecule type" value="Genomic_DNA"/>
</dbReference>
<feature type="region of interest" description="Disordered" evidence="1">
    <location>
        <begin position="34"/>
        <end position="60"/>
    </location>
</feature>
<dbReference type="VEuPathDB" id="FungiDB:VP01_3985g1"/>
<proteinExistence type="predicted"/>
<accession>A0A0L6UT27</accession>
<keyword evidence="3" id="KW-1185">Reference proteome</keyword>
<feature type="compositionally biased region" description="Low complexity" evidence="1">
    <location>
        <begin position="46"/>
        <end position="55"/>
    </location>
</feature>
<comment type="caution">
    <text evidence="2">The sequence shown here is derived from an EMBL/GenBank/DDBJ whole genome shotgun (WGS) entry which is preliminary data.</text>
</comment>
<evidence type="ECO:0000313" key="3">
    <source>
        <dbReference type="Proteomes" id="UP000037035"/>
    </source>
</evidence>
<dbReference type="OrthoDB" id="10443921at2759"/>
<sequence length="288" mass="32358">MVLMLFSGAMNNRVLTGEIGLGFRFIGHQQVGEASATPPQVSNSARRSSTTPTSPLGDTTCLKAQPEYTSKLKQVTTFIRLHLGRKDSTCFVDDLDTYDPKALWDSISTHYAAKSVENAANVMEKLHDIIFVEGEMQKSINLFCQTFHLMLEVSNKQFDKKTLEAVRVFLVIKRLPPSFSVFCTLKFASFKDPDTQISMSSFLTDLELELRLTHTSRPAVSTPGFHFPSEEASSQGIRIFPTPWCRSLSTSRKDMLFFQLWTGMNLNAKKAPISWLMEKLLTMCSSFG</sequence>
<dbReference type="Proteomes" id="UP000037035">
    <property type="component" value="Unassembled WGS sequence"/>
</dbReference>